<sequence length="508" mass="56827">MSAASHTSVSPHKRHKAHDLALVCSVDPNQRSPSDHFQPLVATPASPSSLTNIASLPPQVRALNQFRWDNDPLPFTDGTRNQTYFIFVALKQQHNHRLSRSDLISNAIDQDMMYSRQHKTPLVFSGKTPRNSASSILTNNRGRHFRAIRLGSDKKSFHYEFAFDLSCYSTAIKHYQAWMKALIDIDWPAFFTAPTKPTRQPPALPSPPTQPNTTCPTSDPHSPPSFSPSLDSCSLPNSPKKPSFQRPGPLIPEPSSKKMNTSNPLPSPLPYQHVLKDDVPVPQQPSPSPCTFMPALPTPPYPTEFDDYLAKRLCEFNTPRLKLIVQLPRKPRLKAGVDRPATDDVVPFTSWPLNLGISESLRQPLSSSSLTSGSPPTCWQDLLQVDLQLDKGRHRVFARRRLPANFPLGFFLGVPTSRREYDLSRPSDHSKHYALLFDDTILDGTVGEGQLYTNSSDPNFCPIHFITHVDRPSLANVLFLRGAVPHQVICWTSKTIEPNEQLFVCLAC</sequence>
<keyword evidence="3" id="KW-1185">Reference proteome</keyword>
<proteinExistence type="predicted"/>
<dbReference type="Gene3D" id="2.170.270.10">
    <property type="entry name" value="SET domain"/>
    <property type="match status" value="1"/>
</dbReference>
<dbReference type="STRING" id="101127.A0A1X2GSH5"/>
<protein>
    <recommendedName>
        <fullName evidence="4">SET domain-containing protein</fullName>
    </recommendedName>
</protein>
<name>A0A1X2GSH5_9FUNG</name>
<feature type="compositionally biased region" description="Pro residues" evidence="1">
    <location>
        <begin position="199"/>
        <end position="210"/>
    </location>
</feature>
<comment type="caution">
    <text evidence="2">The sequence shown here is derived from an EMBL/GenBank/DDBJ whole genome shotgun (WGS) entry which is preliminary data.</text>
</comment>
<organism evidence="2 3">
    <name type="scientific">Hesseltinella vesiculosa</name>
    <dbReference type="NCBI Taxonomy" id="101127"/>
    <lineage>
        <taxon>Eukaryota</taxon>
        <taxon>Fungi</taxon>
        <taxon>Fungi incertae sedis</taxon>
        <taxon>Mucoromycota</taxon>
        <taxon>Mucoromycotina</taxon>
        <taxon>Mucoromycetes</taxon>
        <taxon>Mucorales</taxon>
        <taxon>Cunninghamellaceae</taxon>
        <taxon>Hesseltinella</taxon>
    </lineage>
</organism>
<dbReference type="OrthoDB" id="10650307at2759"/>
<evidence type="ECO:0000313" key="3">
    <source>
        <dbReference type="Proteomes" id="UP000242146"/>
    </source>
</evidence>
<gene>
    <name evidence="2" type="ORF">DM01DRAFT_1332613</name>
</gene>
<feature type="compositionally biased region" description="Low complexity" evidence="1">
    <location>
        <begin position="227"/>
        <end position="236"/>
    </location>
</feature>
<feature type="region of interest" description="Disordered" evidence="1">
    <location>
        <begin position="194"/>
        <end position="287"/>
    </location>
</feature>
<accession>A0A1X2GSH5</accession>
<dbReference type="AlphaFoldDB" id="A0A1X2GSH5"/>
<reference evidence="2 3" key="1">
    <citation type="submission" date="2016-07" db="EMBL/GenBank/DDBJ databases">
        <title>Pervasive Adenine N6-methylation of Active Genes in Fungi.</title>
        <authorList>
            <consortium name="DOE Joint Genome Institute"/>
            <person name="Mondo S.J."/>
            <person name="Dannebaum R.O."/>
            <person name="Kuo R.C."/>
            <person name="Labutti K."/>
            <person name="Haridas S."/>
            <person name="Kuo A."/>
            <person name="Salamov A."/>
            <person name="Ahrendt S.R."/>
            <person name="Lipzen A."/>
            <person name="Sullivan W."/>
            <person name="Andreopoulos W.B."/>
            <person name="Clum A."/>
            <person name="Lindquist E."/>
            <person name="Daum C."/>
            <person name="Ramamoorthy G.K."/>
            <person name="Gryganskyi A."/>
            <person name="Culley D."/>
            <person name="Magnuson J.K."/>
            <person name="James T.Y."/>
            <person name="O'Malley M.A."/>
            <person name="Stajich J.E."/>
            <person name="Spatafora J.W."/>
            <person name="Visel A."/>
            <person name="Grigoriev I.V."/>
        </authorList>
    </citation>
    <scope>NUCLEOTIDE SEQUENCE [LARGE SCALE GENOMIC DNA]</scope>
    <source>
        <strain evidence="2 3">NRRL 3301</strain>
    </source>
</reference>
<evidence type="ECO:0000256" key="1">
    <source>
        <dbReference type="SAM" id="MobiDB-lite"/>
    </source>
</evidence>
<evidence type="ECO:0000313" key="2">
    <source>
        <dbReference type="EMBL" id="ORX60456.1"/>
    </source>
</evidence>
<dbReference type="InterPro" id="IPR046341">
    <property type="entry name" value="SET_dom_sf"/>
</dbReference>
<evidence type="ECO:0008006" key="4">
    <source>
        <dbReference type="Google" id="ProtNLM"/>
    </source>
</evidence>
<dbReference type="EMBL" id="MCGT01000004">
    <property type="protein sequence ID" value="ORX60456.1"/>
    <property type="molecule type" value="Genomic_DNA"/>
</dbReference>
<dbReference type="Proteomes" id="UP000242146">
    <property type="component" value="Unassembled WGS sequence"/>
</dbReference>